<evidence type="ECO:0000256" key="1">
    <source>
        <dbReference type="SAM" id="Coils"/>
    </source>
</evidence>
<protein>
    <submittedName>
        <fullName evidence="2">Uncharacterized protein</fullName>
    </submittedName>
</protein>
<keyword evidence="3" id="KW-1185">Reference proteome</keyword>
<reference evidence="2" key="1">
    <citation type="submission" date="2022-08" db="EMBL/GenBank/DDBJ databases">
        <title>Novel sulfate-reducing endosymbionts in the free-living metamonad Anaeramoeba.</title>
        <authorList>
            <person name="Jerlstrom-Hultqvist J."/>
            <person name="Cepicka I."/>
            <person name="Gallot-Lavallee L."/>
            <person name="Salas-Leiva D."/>
            <person name="Curtis B.A."/>
            <person name="Zahonova K."/>
            <person name="Pipaliya S."/>
            <person name="Dacks J."/>
            <person name="Roger A.J."/>
        </authorList>
    </citation>
    <scope>NUCLEOTIDE SEQUENCE</scope>
    <source>
        <strain evidence="2">Schooner1</strain>
    </source>
</reference>
<evidence type="ECO:0000313" key="3">
    <source>
        <dbReference type="Proteomes" id="UP001150062"/>
    </source>
</evidence>
<dbReference type="Proteomes" id="UP001150062">
    <property type="component" value="Unassembled WGS sequence"/>
</dbReference>
<name>A0ABQ8Z8Q0_9EUKA</name>
<keyword evidence="1" id="KW-0175">Coiled coil</keyword>
<gene>
    <name evidence="2" type="ORF">M0813_01245</name>
</gene>
<organism evidence="2 3">
    <name type="scientific">Anaeramoeba flamelloides</name>
    <dbReference type="NCBI Taxonomy" id="1746091"/>
    <lineage>
        <taxon>Eukaryota</taxon>
        <taxon>Metamonada</taxon>
        <taxon>Anaeramoebidae</taxon>
        <taxon>Anaeramoeba</taxon>
    </lineage>
</organism>
<proteinExistence type="predicted"/>
<accession>A0ABQ8Z8Q0</accession>
<comment type="caution">
    <text evidence="2">The sequence shown here is derived from an EMBL/GenBank/DDBJ whole genome shotgun (WGS) entry which is preliminary data.</text>
</comment>
<feature type="coiled-coil region" evidence="1">
    <location>
        <begin position="35"/>
        <end position="69"/>
    </location>
</feature>
<sequence length="85" mass="10041">MEESDKELEEEISSISPFGLYSEPTTGIYFVEESTLDQKDELKILRQQNKQLEKERKQLKVVISNFKKSLKLKDHLKVNNEQEKL</sequence>
<dbReference type="EMBL" id="JAOAOG010000032">
    <property type="protein sequence ID" value="KAJ6253200.1"/>
    <property type="molecule type" value="Genomic_DNA"/>
</dbReference>
<evidence type="ECO:0000313" key="2">
    <source>
        <dbReference type="EMBL" id="KAJ6253200.1"/>
    </source>
</evidence>